<proteinExistence type="predicted"/>
<protein>
    <submittedName>
        <fullName evidence="1">Uncharacterized protein</fullName>
    </submittedName>
</protein>
<evidence type="ECO:0000313" key="2">
    <source>
        <dbReference type="Proteomes" id="UP001499933"/>
    </source>
</evidence>
<dbReference type="Proteomes" id="UP001499933">
    <property type="component" value="Unassembled WGS sequence"/>
</dbReference>
<keyword evidence="2" id="KW-1185">Reference proteome</keyword>
<organism evidence="1 2">
    <name type="scientific">Microbacterium deminutum</name>
    <dbReference type="NCBI Taxonomy" id="344164"/>
    <lineage>
        <taxon>Bacteria</taxon>
        <taxon>Bacillati</taxon>
        <taxon>Actinomycetota</taxon>
        <taxon>Actinomycetes</taxon>
        <taxon>Micrococcales</taxon>
        <taxon>Microbacteriaceae</taxon>
        <taxon>Microbacterium</taxon>
    </lineage>
</organism>
<accession>A0ABN2R1P3</accession>
<reference evidence="1 2" key="1">
    <citation type="journal article" date="2019" name="Int. J. Syst. Evol. Microbiol.">
        <title>The Global Catalogue of Microorganisms (GCM) 10K type strain sequencing project: providing services to taxonomists for standard genome sequencing and annotation.</title>
        <authorList>
            <consortium name="The Broad Institute Genomics Platform"/>
            <consortium name="The Broad Institute Genome Sequencing Center for Infectious Disease"/>
            <person name="Wu L."/>
            <person name="Ma J."/>
        </authorList>
    </citation>
    <scope>NUCLEOTIDE SEQUENCE [LARGE SCALE GENOMIC DNA]</scope>
    <source>
        <strain evidence="1 2">JCM 14901</strain>
    </source>
</reference>
<name>A0ABN2R1P3_9MICO</name>
<dbReference type="EMBL" id="BAAAOG010000005">
    <property type="protein sequence ID" value="GAA1962024.1"/>
    <property type="molecule type" value="Genomic_DNA"/>
</dbReference>
<comment type="caution">
    <text evidence="1">The sequence shown here is derived from an EMBL/GenBank/DDBJ whole genome shotgun (WGS) entry which is preliminary data.</text>
</comment>
<evidence type="ECO:0000313" key="1">
    <source>
        <dbReference type="EMBL" id="GAA1962024.1"/>
    </source>
</evidence>
<sequence length="93" mass="10419">MKIQMHATAMYTQNVHTRKSQILMSKCLFVRADARSPPLMGANVSATLVPRHHADRVMSVIPAAAYRIVSLRACWLAVPAAWWPLRTATRLHA</sequence>
<gene>
    <name evidence="1" type="ORF">GCM10009776_25840</name>
</gene>